<reference evidence="2" key="1">
    <citation type="submission" date="2019-08" db="EMBL/GenBank/DDBJ databases">
        <authorList>
            <person name="Kucharzyk K."/>
            <person name="Murdoch R.W."/>
            <person name="Higgins S."/>
            <person name="Loffler F."/>
        </authorList>
    </citation>
    <scope>NUCLEOTIDE SEQUENCE</scope>
</reference>
<gene>
    <name evidence="2" type="ORF">SDC9_10177</name>
</gene>
<evidence type="ECO:0000313" key="2">
    <source>
        <dbReference type="EMBL" id="MPL64522.1"/>
    </source>
</evidence>
<comment type="caution">
    <text evidence="2">The sequence shown here is derived from an EMBL/GenBank/DDBJ whole genome shotgun (WGS) entry which is preliminary data.</text>
</comment>
<organism evidence="2">
    <name type="scientific">bioreactor metagenome</name>
    <dbReference type="NCBI Taxonomy" id="1076179"/>
    <lineage>
        <taxon>unclassified sequences</taxon>
        <taxon>metagenomes</taxon>
        <taxon>ecological metagenomes</taxon>
    </lineage>
</organism>
<feature type="region of interest" description="Disordered" evidence="1">
    <location>
        <begin position="18"/>
        <end position="44"/>
    </location>
</feature>
<proteinExistence type="predicted"/>
<dbReference type="EMBL" id="VSSQ01000025">
    <property type="protein sequence ID" value="MPL64522.1"/>
    <property type="molecule type" value="Genomic_DNA"/>
</dbReference>
<evidence type="ECO:0000256" key="1">
    <source>
        <dbReference type="SAM" id="MobiDB-lite"/>
    </source>
</evidence>
<dbReference type="AlphaFoldDB" id="A0A644TE54"/>
<protein>
    <submittedName>
        <fullName evidence="2">Uncharacterized protein</fullName>
    </submittedName>
</protein>
<name>A0A644TE54_9ZZZZ</name>
<sequence>MIINSLCELHRNLSLEVKKGGAEKSKPPPRPKNAQAQQEKPDPIHLQSRFAAAPKKTAIYLELAARFVTNVWHYQKEGKERILSAAREEKRRLVKYSYSLIASSTAPELVRQAFCSAGLSSAAGYPDECESEMFITGTRLAITKAHPVVIMRSMTAYLGLQVFDQVESWLLEHFGEQGEEDEELIIPGDLSEILSDKRISPGQINLAIHMAGNQLVAASLAGCPRHTVDLVKSLAYSRLGGALLDWNIREARSRLSSDELSDAQSAFMELLGSLDEPNPAELRQEDWSSGVDESLVADISDLILELDERVLKSVVAGLEPALLASLIQAMEPIAHDRLFSCAPSSRSKKILNALEAATPLSLNELTRRAQIFAQKVLSELAPKTRHGAARSLQLSASLRQHLTSILSRE</sequence>
<accession>A0A644TE54</accession>